<dbReference type="InterPro" id="IPR009288">
    <property type="entry name" value="AIG2-like_dom"/>
</dbReference>
<name>A0A4P9XWW7_9FUNG</name>
<dbReference type="InterPro" id="IPR045038">
    <property type="entry name" value="AIG2-like"/>
</dbReference>
<dbReference type="CDD" id="cd06661">
    <property type="entry name" value="GGCT_like"/>
    <property type="match status" value="1"/>
</dbReference>
<keyword evidence="2" id="KW-0808">Transferase</keyword>
<dbReference type="EMBL" id="KZ992432">
    <property type="protein sequence ID" value="RKP10923.1"/>
    <property type="molecule type" value="Genomic_DNA"/>
</dbReference>
<dbReference type="PANTHER" id="PTHR31544:SF2">
    <property type="entry name" value="AIG2-LIKE PROTEIN D"/>
    <property type="match status" value="1"/>
</dbReference>
<protein>
    <recommendedName>
        <fullName evidence="3">Putative gamma-glutamylcyclotransferase</fullName>
    </recommendedName>
</protein>
<dbReference type="InterPro" id="IPR036568">
    <property type="entry name" value="GGCT-like_sf"/>
</dbReference>
<evidence type="ECO:0000256" key="1">
    <source>
        <dbReference type="ARBA" id="ARBA00008861"/>
    </source>
</evidence>
<dbReference type="Gene3D" id="3.10.490.10">
    <property type="entry name" value="Gamma-glutamyl cyclotransferase-like"/>
    <property type="match status" value="1"/>
</dbReference>
<dbReference type="InterPro" id="IPR013024">
    <property type="entry name" value="GGCT-like"/>
</dbReference>
<gene>
    <name evidence="5" type="ORF">THASP1DRAFT_21423</name>
</gene>
<feature type="domain" description="Gamma-glutamylcyclotransferase AIG2-like" evidence="4">
    <location>
        <begin position="4"/>
        <end position="127"/>
    </location>
</feature>
<evidence type="ECO:0000313" key="6">
    <source>
        <dbReference type="Proteomes" id="UP000271241"/>
    </source>
</evidence>
<evidence type="ECO:0000313" key="5">
    <source>
        <dbReference type="EMBL" id="RKP10923.1"/>
    </source>
</evidence>
<evidence type="ECO:0000259" key="4">
    <source>
        <dbReference type="Pfam" id="PF06094"/>
    </source>
</evidence>
<dbReference type="SUPFAM" id="SSF110857">
    <property type="entry name" value="Gamma-glutamyl cyclotransferase-like"/>
    <property type="match status" value="1"/>
</dbReference>
<organism evidence="5 6">
    <name type="scientific">Thamnocephalis sphaerospora</name>
    <dbReference type="NCBI Taxonomy" id="78915"/>
    <lineage>
        <taxon>Eukaryota</taxon>
        <taxon>Fungi</taxon>
        <taxon>Fungi incertae sedis</taxon>
        <taxon>Zoopagomycota</taxon>
        <taxon>Zoopagomycotina</taxon>
        <taxon>Zoopagomycetes</taxon>
        <taxon>Zoopagales</taxon>
        <taxon>Sigmoideomycetaceae</taxon>
        <taxon>Thamnocephalis</taxon>
    </lineage>
</organism>
<accession>A0A4P9XWW7</accession>
<dbReference type="GO" id="GO:0016740">
    <property type="term" value="F:transferase activity"/>
    <property type="evidence" value="ECO:0007669"/>
    <property type="project" value="UniProtKB-KW"/>
</dbReference>
<dbReference type="OrthoDB" id="1044435at2759"/>
<dbReference type="Pfam" id="PF06094">
    <property type="entry name" value="GGACT"/>
    <property type="match status" value="1"/>
</dbReference>
<dbReference type="PANTHER" id="PTHR31544">
    <property type="entry name" value="AIG2-LIKE PROTEIN D"/>
    <property type="match status" value="1"/>
</dbReference>
<keyword evidence="6" id="KW-1185">Reference proteome</keyword>
<dbReference type="AlphaFoldDB" id="A0A4P9XWW7"/>
<dbReference type="Proteomes" id="UP000271241">
    <property type="component" value="Unassembled WGS sequence"/>
</dbReference>
<comment type="similarity">
    <text evidence="1">Belongs to the gamma-glutamylcyclotransferase family.</text>
</comment>
<evidence type="ECO:0000256" key="3">
    <source>
        <dbReference type="ARBA" id="ARBA00030602"/>
    </source>
</evidence>
<reference evidence="6" key="1">
    <citation type="journal article" date="2018" name="Nat. Microbiol.">
        <title>Leveraging single-cell genomics to expand the fungal tree of life.</title>
        <authorList>
            <person name="Ahrendt S.R."/>
            <person name="Quandt C.A."/>
            <person name="Ciobanu D."/>
            <person name="Clum A."/>
            <person name="Salamov A."/>
            <person name="Andreopoulos B."/>
            <person name="Cheng J.F."/>
            <person name="Woyke T."/>
            <person name="Pelin A."/>
            <person name="Henrissat B."/>
            <person name="Reynolds N.K."/>
            <person name="Benny G.L."/>
            <person name="Smith M.E."/>
            <person name="James T.Y."/>
            <person name="Grigoriev I.V."/>
        </authorList>
    </citation>
    <scope>NUCLEOTIDE SEQUENCE [LARGE SCALE GENOMIC DNA]</scope>
    <source>
        <strain evidence="6">RSA 1356</strain>
    </source>
</reference>
<sequence>MASIFVYGSLIHPTVLKRVLAASGQPDPPAGLPAVLKGYRRHPVLGEAYPACIPGPPEGTVQGLLIRGLLPEHIRLLDIFEGDEYAREAVTLVLGADPDDASAVRASADVYVWRGPHSRLALDQEWSFSAFQQRGLVQFLDAYAGYDWVASASNAR</sequence>
<evidence type="ECO:0000256" key="2">
    <source>
        <dbReference type="ARBA" id="ARBA00022679"/>
    </source>
</evidence>
<proteinExistence type="inferred from homology"/>